<keyword evidence="2" id="KW-1185">Reference proteome</keyword>
<reference evidence="1" key="1">
    <citation type="submission" date="2019-05" db="EMBL/GenBank/DDBJ databases">
        <title>Whole genome sequencing of Pseudanabaena catenata USMAC16.</title>
        <authorList>
            <person name="Khan Z."/>
            <person name="Omar W.M."/>
            <person name="Convey P."/>
            <person name="Merican F."/>
            <person name="Najimudin N."/>
        </authorList>
    </citation>
    <scope>NUCLEOTIDE SEQUENCE</scope>
    <source>
        <strain evidence="1">USMAC16</strain>
    </source>
</reference>
<protein>
    <submittedName>
        <fullName evidence="1">Uncharacterized protein</fullName>
    </submittedName>
</protein>
<accession>A0A9X4M694</accession>
<organism evidence="1 2">
    <name type="scientific">Pseudanabaena catenata USMAC16</name>
    <dbReference type="NCBI Taxonomy" id="1855837"/>
    <lineage>
        <taxon>Bacteria</taxon>
        <taxon>Bacillati</taxon>
        <taxon>Cyanobacteriota</taxon>
        <taxon>Cyanophyceae</taxon>
        <taxon>Pseudanabaenales</taxon>
        <taxon>Pseudanabaenaceae</taxon>
        <taxon>Pseudanabaena</taxon>
    </lineage>
</organism>
<sequence length="58" mass="6455">METPIRFSFGAKHQASPLGLYGLIPLATAIKALCPATYAELVIKFDWIYINQKTDLTL</sequence>
<dbReference type="EMBL" id="VBTY01000051">
    <property type="protein sequence ID" value="MDG3494528.1"/>
    <property type="molecule type" value="Genomic_DNA"/>
</dbReference>
<comment type="caution">
    <text evidence="1">The sequence shown here is derived from an EMBL/GenBank/DDBJ whole genome shotgun (WGS) entry which is preliminary data.</text>
</comment>
<proteinExistence type="predicted"/>
<dbReference type="AlphaFoldDB" id="A0A9X4M694"/>
<evidence type="ECO:0000313" key="1">
    <source>
        <dbReference type="EMBL" id="MDG3494528.1"/>
    </source>
</evidence>
<dbReference type="Proteomes" id="UP001152872">
    <property type="component" value="Unassembled WGS sequence"/>
</dbReference>
<dbReference type="RefSeq" id="WP_277909207.1">
    <property type="nucleotide sequence ID" value="NZ_VBTY01000051.1"/>
</dbReference>
<gene>
    <name evidence="1" type="ORF">FEV09_08140</name>
</gene>
<evidence type="ECO:0000313" key="2">
    <source>
        <dbReference type="Proteomes" id="UP001152872"/>
    </source>
</evidence>
<name>A0A9X4M694_9CYAN</name>